<proteinExistence type="predicted"/>
<reference evidence="2 3" key="1">
    <citation type="submission" date="2019-11" db="EMBL/GenBank/DDBJ databases">
        <title>Draft Whole-Genome sequence of the marine photosynthetic bacterium Rhodovulum strictum DSM 11289.</title>
        <authorList>
            <person name="Kyndt J.A."/>
            <person name="Meyer T.E."/>
        </authorList>
    </citation>
    <scope>NUCLEOTIDE SEQUENCE [LARGE SCALE GENOMIC DNA]</scope>
    <source>
        <strain evidence="2 3">DSM 11289</strain>
    </source>
</reference>
<comment type="caution">
    <text evidence="2">The sequence shown here is derived from an EMBL/GenBank/DDBJ whole genome shotgun (WGS) entry which is preliminary data.</text>
</comment>
<name>A0A844B8L3_9RHOB</name>
<dbReference type="OrthoDB" id="7837554at2"/>
<protein>
    <recommendedName>
        <fullName evidence="4">DUF669 domain-containing protein</fullName>
    </recommendedName>
</protein>
<dbReference type="Proteomes" id="UP000466730">
    <property type="component" value="Unassembled WGS sequence"/>
</dbReference>
<feature type="compositionally biased region" description="Pro residues" evidence="1">
    <location>
        <begin position="222"/>
        <end position="244"/>
    </location>
</feature>
<feature type="region of interest" description="Disordered" evidence="1">
    <location>
        <begin position="170"/>
        <end position="259"/>
    </location>
</feature>
<evidence type="ECO:0000256" key="1">
    <source>
        <dbReference type="SAM" id="MobiDB-lite"/>
    </source>
</evidence>
<evidence type="ECO:0000313" key="3">
    <source>
        <dbReference type="Proteomes" id="UP000466730"/>
    </source>
</evidence>
<gene>
    <name evidence="2" type="ORF">GH815_17265</name>
</gene>
<evidence type="ECO:0000313" key="2">
    <source>
        <dbReference type="EMBL" id="MRH22726.1"/>
    </source>
</evidence>
<feature type="compositionally biased region" description="Low complexity" evidence="1">
    <location>
        <begin position="245"/>
        <end position="259"/>
    </location>
</feature>
<evidence type="ECO:0008006" key="4">
    <source>
        <dbReference type="Google" id="ProtNLM"/>
    </source>
</evidence>
<dbReference type="AlphaFoldDB" id="A0A844B8L3"/>
<keyword evidence="3" id="KW-1185">Reference proteome</keyword>
<sequence length="259" mass="27309">MSYDLNDAQPQMAPIGELIPDGTFAKVRLTVRPGGVDGATQMDAKLLKASQSSDAKMLDCEFTILEGPHARRKFWQSFTVAGGKVDEKGQSIGWKISKSTFRAMVDSALGLDPMDESPDAKAKRVLPGLKHLDGIVFAARIMVEPASNPQYRDQNRIANVVLPDEPQHAPIMRGEAVPPEPVNAPPRKAASAPAPGWQAPTPAWGAQPQAPAAAAPAWGAQPPTPQQPPQQPPAQQPPATPPAAPSGAPATGMPAWLNG</sequence>
<dbReference type="RefSeq" id="WP_153749987.1">
    <property type="nucleotide sequence ID" value="NZ_BAAADI010000061.1"/>
</dbReference>
<feature type="compositionally biased region" description="Low complexity" evidence="1">
    <location>
        <begin position="185"/>
        <end position="221"/>
    </location>
</feature>
<organism evidence="2 3">
    <name type="scientific">Rhodovulum strictum</name>
    <dbReference type="NCBI Taxonomy" id="58314"/>
    <lineage>
        <taxon>Bacteria</taxon>
        <taxon>Pseudomonadati</taxon>
        <taxon>Pseudomonadota</taxon>
        <taxon>Alphaproteobacteria</taxon>
        <taxon>Rhodobacterales</taxon>
        <taxon>Paracoccaceae</taxon>
        <taxon>Rhodovulum</taxon>
    </lineage>
</organism>
<dbReference type="EMBL" id="WJPO01000038">
    <property type="protein sequence ID" value="MRH22726.1"/>
    <property type="molecule type" value="Genomic_DNA"/>
</dbReference>
<accession>A0A844B8L3</accession>